<dbReference type="PANTHER" id="PTHR44144:SF1">
    <property type="entry name" value="DNAJ HOMOLOG SUBFAMILY C MEMBER 9"/>
    <property type="match status" value="1"/>
</dbReference>
<evidence type="ECO:0000313" key="3">
    <source>
        <dbReference type="RefSeq" id="XP_022250433.1"/>
    </source>
</evidence>
<dbReference type="InterPro" id="IPR001623">
    <property type="entry name" value="DnaJ_domain"/>
</dbReference>
<evidence type="ECO:0000259" key="1">
    <source>
        <dbReference type="PROSITE" id="PS50076"/>
    </source>
</evidence>
<sequence length="211" mass="24488">MGLLDDCYTYFGTKKLYFVLGTQEGASEKELKTAYRKLSLKVHPDRTEESQKAEATKKFQTLAKVYFILSDQEKRAVYDETGEVDDENDIPPERDWSVYWRLLFPKVSQKDIENYLKKYKGLEEEKKYLVCLLWQTNFNNNVVFQYLEEATEAEELKKQMGLSADGCDISLEHAITARNQSREKTFDSLMSSLEAKYCKPGKPKGRAGKKK</sequence>
<dbReference type="CDD" id="cd06257">
    <property type="entry name" value="DnaJ"/>
    <property type="match status" value="1"/>
</dbReference>
<dbReference type="PRINTS" id="PR00625">
    <property type="entry name" value="JDOMAIN"/>
</dbReference>
<keyword evidence="2" id="KW-1185">Reference proteome</keyword>
<dbReference type="Proteomes" id="UP000694941">
    <property type="component" value="Unplaced"/>
</dbReference>
<dbReference type="SUPFAM" id="SSF46565">
    <property type="entry name" value="Chaperone J-domain"/>
    <property type="match status" value="1"/>
</dbReference>
<protein>
    <submittedName>
        <fullName evidence="3">DnaJ homolog subfamily C member 9-like</fullName>
    </submittedName>
</protein>
<proteinExistence type="predicted"/>
<dbReference type="Gene3D" id="1.10.287.110">
    <property type="entry name" value="DnaJ domain"/>
    <property type="match status" value="1"/>
</dbReference>
<dbReference type="PROSITE" id="PS50076">
    <property type="entry name" value="DNAJ_2"/>
    <property type="match status" value="1"/>
</dbReference>
<reference evidence="3" key="1">
    <citation type="submission" date="2025-08" db="UniProtKB">
        <authorList>
            <consortium name="RefSeq"/>
        </authorList>
    </citation>
    <scope>IDENTIFICATION</scope>
    <source>
        <tissue evidence="3">Muscle</tissue>
    </source>
</reference>
<dbReference type="SMART" id="SM00271">
    <property type="entry name" value="DnaJ"/>
    <property type="match status" value="1"/>
</dbReference>
<accession>A0ABM1T3H7</accession>
<name>A0ABM1T3H7_LIMPO</name>
<gene>
    <name evidence="3" type="primary">LOC106466664</name>
</gene>
<dbReference type="InterPro" id="IPR036869">
    <property type="entry name" value="J_dom_sf"/>
</dbReference>
<dbReference type="InterPro" id="IPR052594">
    <property type="entry name" value="J_domain-containing_protein"/>
</dbReference>
<dbReference type="Pfam" id="PF00226">
    <property type="entry name" value="DnaJ"/>
    <property type="match status" value="1"/>
</dbReference>
<dbReference type="GeneID" id="106466664"/>
<dbReference type="RefSeq" id="XP_022250433.1">
    <property type="nucleotide sequence ID" value="XM_022394725.1"/>
</dbReference>
<dbReference type="PANTHER" id="PTHR44144">
    <property type="entry name" value="DNAJ HOMOLOG SUBFAMILY C MEMBER 9"/>
    <property type="match status" value="1"/>
</dbReference>
<feature type="domain" description="J" evidence="1">
    <location>
        <begin position="15"/>
        <end position="82"/>
    </location>
</feature>
<evidence type="ECO:0000313" key="2">
    <source>
        <dbReference type="Proteomes" id="UP000694941"/>
    </source>
</evidence>
<organism evidence="2 3">
    <name type="scientific">Limulus polyphemus</name>
    <name type="common">Atlantic horseshoe crab</name>
    <dbReference type="NCBI Taxonomy" id="6850"/>
    <lineage>
        <taxon>Eukaryota</taxon>
        <taxon>Metazoa</taxon>
        <taxon>Ecdysozoa</taxon>
        <taxon>Arthropoda</taxon>
        <taxon>Chelicerata</taxon>
        <taxon>Merostomata</taxon>
        <taxon>Xiphosura</taxon>
        <taxon>Limulidae</taxon>
        <taxon>Limulus</taxon>
    </lineage>
</organism>